<evidence type="ECO:0000256" key="4">
    <source>
        <dbReference type="ARBA" id="ARBA00023125"/>
    </source>
</evidence>
<comment type="caution">
    <text evidence="10">The sequence shown here is derived from an EMBL/GenBank/DDBJ whole genome shotgun (WGS) entry which is preliminary data.</text>
</comment>
<dbReference type="SUPFAM" id="SSF57959">
    <property type="entry name" value="Leucine zipper domain"/>
    <property type="match status" value="1"/>
</dbReference>
<feature type="domain" description="BZIP" evidence="9">
    <location>
        <begin position="360"/>
        <end position="423"/>
    </location>
</feature>
<dbReference type="PANTHER" id="PTHR22952">
    <property type="entry name" value="CAMP-RESPONSE ELEMENT BINDING PROTEIN-RELATED"/>
    <property type="match status" value="1"/>
</dbReference>
<dbReference type="Proteomes" id="UP001420932">
    <property type="component" value="Unassembled WGS sequence"/>
</dbReference>
<evidence type="ECO:0000256" key="6">
    <source>
        <dbReference type="ARBA" id="ARBA00023242"/>
    </source>
</evidence>
<keyword evidence="5" id="KW-0804">Transcription</keyword>
<feature type="compositionally biased region" description="Polar residues" evidence="8">
    <location>
        <begin position="11"/>
        <end position="22"/>
    </location>
</feature>
<evidence type="ECO:0000256" key="5">
    <source>
        <dbReference type="ARBA" id="ARBA00023163"/>
    </source>
</evidence>
<keyword evidence="7" id="KW-0175">Coiled coil</keyword>
<evidence type="ECO:0000256" key="1">
    <source>
        <dbReference type="ARBA" id="ARBA00004123"/>
    </source>
</evidence>
<dbReference type="CDD" id="cd14707">
    <property type="entry name" value="bZIP_plant_BZIP46"/>
    <property type="match status" value="1"/>
</dbReference>
<evidence type="ECO:0000256" key="3">
    <source>
        <dbReference type="ARBA" id="ARBA00023015"/>
    </source>
</evidence>
<evidence type="ECO:0000256" key="8">
    <source>
        <dbReference type="SAM" id="MobiDB-lite"/>
    </source>
</evidence>
<feature type="coiled-coil region" evidence="7">
    <location>
        <begin position="378"/>
        <end position="419"/>
    </location>
</feature>
<organism evidence="10 11">
    <name type="scientific">Stephania yunnanensis</name>
    <dbReference type="NCBI Taxonomy" id="152371"/>
    <lineage>
        <taxon>Eukaryota</taxon>
        <taxon>Viridiplantae</taxon>
        <taxon>Streptophyta</taxon>
        <taxon>Embryophyta</taxon>
        <taxon>Tracheophyta</taxon>
        <taxon>Spermatophyta</taxon>
        <taxon>Magnoliopsida</taxon>
        <taxon>Ranunculales</taxon>
        <taxon>Menispermaceae</taxon>
        <taxon>Menispermoideae</taxon>
        <taxon>Cissampelideae</taxon>
        <taxon>Stephania</taxon>
    </lineage>
</organism>
<dbReference type="GO" id="GO:0045893">
    <property type="term" value="P:positive regulation of DNA-templated transcription"/>
    <property type="evidence" value="ECO:0007669"/>
    <property type="project" value="InterPro"/>
</dbReference>
<dbReference type="InterPro" id="IPR043452">
    <property type="entry name" value="BZIP46-like"/>
</dbReference>
<evidence type="ECO:0000313" key="11">
    <source>
        <dbReference type="Proteomes" id="UP001420932"/>
    </source>
</evidence>
<dbReference type="GO" id="GO:0005634">
    <property type="term" value="C:nucleus"/>
    <property type="evidence" value="ECO:0007669"/>
    <property type="project" value="UniProtKB-SubCell"/>
</dbReference>
<dbReference type="PROSITE" id="PS00036">
    <property type="entry name" value="BZIP_BASIC"/>
    <property type="match status" value="1"/>
</dbReference>
<evidence type="ECO:0000313" key="10">
    <source>
        <dbReference type="EMBL" id="KAK9135986.1"/>
    </source>
</evidence>
<keyword evidence="6" id="KW-0539">Nucleus</keyword>
<gene>
    <name evidence="10" type="ORF">Syun_015316</name>
</gene>
<comment type="subcellular location">
    <subcellularLocation>
        <location evidence="1">Nucleus</location>
    </subcellularLocation>
</comment>
<dbReference type="GO" id="GO:0009738">
    <property type="term" value="P:abscisic acid-activated signaling pathway"/>
    <property type="evidence" value="ECO:0007669"/>
    <property type="project" value="UniProtKB-KW"/>
</dbReference>
<name>A0AAP0PCQ0_9MAGN</name>
<keyword evidence="4" id="KW-0238">DNA-binding</keyword>
<dbReference type="GO" id="GO:0003677">
    <property type="term" value="F:DNA binding"/>
    <property type="evidence" value="ECO:0007669"/>
    <property type="project" value="UniProtKB-KW"/>
</dbReference>
<dbReference type="FunFam" id="1.20.5.170:FF:000048">
    <property type="entry name" value="ABSCISIC ACID-INSENSITIVE 5-like protein 5"/>
    <property type="match status" value="1"/>
</dbReference>
<evidence type="ECO:0000256" key="7">
    <source>
        <dbReference type="SAM" id="Coils"/>
    </source>
</evidence>
<dbReference type="PROSITE" id="PS50217">
    <property type="entry name" value="BZIP"/>
    <property type="match status" value="1"/>
</dbReference>
<evidence type="ECO:0000256" key="2">
    <source>
        <dbReference type="ARBA" id="ARBA00022682"/>
    </source>
</evidence>
<dbReference type="SMART" id="SM00338">
    <property type="entry name" value="BRLZ"/>
    <property type="match status" value="1"/>
</dbReference>
<keyword evidence="3" id="KW-0805">Transcription regulation</keyword>
<dbReference type="GO" id="GO:0003700">
    <property type="term" value="F:DNA-binding transcription factor activity"/>
    <property type="evidence" value="ECO:0007669"/>
    <property type="project" value="InterPro"/>
</dbReference>
<protein>
    <recommendedName>
        <fullName evidence="9">BZIP domain-containing protein</fullName>
    </recommendedName>
</protein>
<dbReference type="InterPro" id="IPR004827">
    <property type="entry name" value="bZIP"/>
</dbReference>
<dbReference type="EMBL" id="JBBNAF010000006">
    <property type="protein sequence ID" value="KAK9135986.1"/>
    <property type="molecule type" value="Genomic_DNA"/>
</dbReference>
<dbReference type="Gene3D" id="1.20.5.170">
    <property type="match status" value="1"/>
</dbReference>
<feature type="compositionally biased region" description="Gly residues" evidence="8">
    <location>
        <begin position="132"/>
        <end position="141"/>
    </location>
</feature>
<feature type="region of interest" description="Disordered" evidence="8">
    <location>
        <begin position="132"/>
        <end position="156"/>
    </location>
</feature>
<evidence type="ECO:0000259" key="9">
    <source>
        <dbReference type="PROSITE" id="PS50217"/>
    </source>
</evidence>
<dbReference type="AlphaFoldDB" id="A0AAP0PCQ0"/>
<accession>A0AAP0PCQ0</accession>
<sequence length="443" mass="47403">MGSHWNFKNMGDTNNGDGSSVSGRPPGNLGNFSLARQPSVYSLTFDEFQSTMGGVGKDFGSMNMDELIKNIWNAEEAQAMASSFGGAVEGGNSSMNLQRQGSLTLPRTLSQKTVDEVWRDLFKDAGGVVVGGGGGGGGGSSSGKDGNPNGGLNLPQRQQTLGEMTLEEFLVRAGVVREDAQPPPKLNNNGFYGDLMNANNNHGLTLGFGQNGRSNAVMANQVGENRIQAPSQSPTVVMNANGMRSPHTQPQQKQQPQHLFPRQPNMGYASPLNLANVPLAGPGTRGGIVGVGEPIVNNSLIQGGMGIGGLGAAAVTVASPANQLSSDGISKNNVEMRSPIPSVFNGLRGKRVGGVVEKVVERRQRRMIKNRESAARSRARKQAYTMELEAEVAKLKEENQELQKKQSMQEEILEIQKNQVLEIINRQNGAKKRCLRRTLTGPW</sequence>
<keyword evidence="2" id="KW-0938">Abscisic acid signaling pathway</keyword>
<keyword evidence="11" id="KW-1185">Reference proteome</keyword>
<dbReference type="Pfam" id="PF00170">
    <property type="entry name" value="bZIP_1"/>
    <property type="match status" value="1"/>
</dbReference>
<dbReference type="InterPro" id="IPR046347">
    <property type="entry name" value="bZIP_sf"/>
</dbReference>
<proteinExistence type="predicted"/>
<feature type="region of interest" description="Disordered" evidence="8">
    <location>
        <begin position="1"/>
        <end position="31"/>
    </location>
</feature>
<reference evidence="10 11" key="1">
    <citation type="submission" date="2024-01" db="EMBL/GenBank/DDBJ databases">
        <title>Genome assemblies of Stephania.</title>
        <authorList>
            <person name="Yang L."/>
        </authorList>
    </citation>
    <scope>NUCLEOTIDE SEQUENCE [LARGE SCALE GENOMIC DNA]</scope>
    <source>
        <strain evidence="10">YNDBR</strain>
        <tissue evidence="10">Leaf</tissue>
    </source>
</reference>
<dbReference type="PANTHER" id="PTHR22952:SF446">
    <property type="entry name" value="ABSCISIC ACID-INSENSITIVE 5-LIKE PROTEIN 5-RELATED"/>
    <property type="match status" value="1"/>
</dbReference>